<accession>A0A371HC56</accession>
<dbReference type="Proteomes" id="UP000257109">
    <property type="component" value="Unassembled WGS sequence"/>
</dbReference>
<evidence type="ECO:0000313" key="1">
    <source>
        <dbReference type="EMBL" id="RDY00362.1"/>
    </source>
</evidence>
<dbReference type="AlphaFoldDB" id="A0A371HC56"/>
<keyword evidence="2" id="KW-1185">Reference proteome</keyword>
<name>A0A371HC56_MUCPR</name>
<reference evidence="1" key="1">
    <citation type="submission" date="2018-05" db="EMBL/GenBank/DDBJ databases">
        <title>Draft genome of Mucuna pruriens seed.</title>
        <authorList>
            <person name="Nnadi N.E."/>
            <person name="Vos R."/>
            <person name="Hasami M.H."/>
            <person name="Devisetty U.K."/>
            <person name="Aguiy J.C."/>
        </authorList>
    </citation>
    <scope>NUCLEOTIDE SEQUENCE [LARGE SCALE GENOMIC DNA]</scope>
    <source>
        <strain evidence="1">JCA_2017</strain>
    </source>
</reference>
<organism evidence="1 2">
    <name type="scientific">Mucuna pruriens</name>
    <name type="common">Velvet bean</name>
    <name type="synonym">Dolichos pruriens</name>
    <dbReference type="NCBI Taxonomy" id="157652"/>
    <lineage>
        <taxon>Eukaryota</taxon>
        <taxon>Viridiplantae</taxon>
        <taxon>Streptophyta</taxon>
        <taxon>Embryophyta</taxon>
        <taxon>Tracheophyta</taxon>
        <taxon>Spermatophyta</taxon>
        <taxon>Magnoliopsida</taxon>
        <taxon>eudicotyledons</taxon>
        <taxon>Gunneridae</taxon>
        <taxon>Pentapetalae</taxon>
        <taxon>rosids</taxon>
        <taxon>fabids</taxon>
        <taxon>Fabales</taxon>
        <taxon>Fabaceae</taxon>
        <taxon>Papilionoideae</taxon>
        <taxon>50 kb inversion clade</taxon>
        <taxon>NPAAA clade</taxon>
        <taxon>indigoferoid/millettioid clade</taxon>
        <taxon>Phaseoleae</taxon>
        <taxon>Mucuna</taxon>
    </lineage>
</organism>
<dbReference type="EMBL" id="QJKJ01003015">
    <property type="protein sequence ID" value="RDY00362.1"/>
    <property type="molecule type" value="Genomic_DNA"/>
</dbReference>
<protein>
    <submittedName>
        <fullName evidence="1">Uncharacterized protein</fullName>
    </submittedName>
</protein>
<evidence type="ECO:0000313" key="2">
    <source>
        <dbReference type="Proteomes" id="UP000257109"/>
    </source>
</evidence>
<comment type="caution">
    <text evidence="1">The sequence shown here is derived from an EMBL/GenBank/DDBJ whole genome shotgun (WGS) entry which is preliminary data.</text>
</comment>
<sequence>MHGIHQQISLIYIMAIRWRVLLRMKASLEKSRTFASLGIYRSKKENIQQSTQIQLIDQLGKYLGFRIFQGRPSRSKSLNSWIKGCSYGQLGHNHKSKQNGQPRGTFVKQNISLSEKLIWEILYHYNKLWILFLTTKYMKDEFVIDKSKDRVCHLEFHS</sequence>
<feature type="non-terminal residue" evidence="1">
    <location>
        <position position="1"/>
    </location>
</feature>
<gene>
    <name evidence="1" type="ORF">CR513_16473</name>
</gene>
<proteinExistence type="predicted"/>